<gene>
    <name evidence="2" type="primary">cep131</name>
    <name evidence="2" type="ORF">EVAR_71759_1</name>
</gene>
<organism evidence="2 3">
    <name type="scientific">Eumeta variegata</name>
    <name type="common">Bagworm moth</name>
    <name type="synonym">Eumeta japonica</name>
    <dbReference type="NCBI Taxonomy" id="151549"/>
    <lineage>
        <taxon>Eukaryota</taxon>
        <taxon>Metazoa</taxon>
        <taxon>Ecdysozoa</taxon>
        <taxon>Arthropoda</taxon>
        <taxon>Hexapoda</taxon>
        <taxon>Insecta</taxon>
        <taxon>Pterygota</taxon>
        <taxon>Neoptera</taxon>
        <taxon>Endopterygota</taxon>
        <taxon>Lepidoptera</taxon>
        <taxon>Glossata</taxon>
        <taxon>Ditrysia</taxon>
        <taxon>Tineoidea</taxon>
        <taxon>Psychidae</taxon>
        <taxon>Oiketicinae</taxon>
        <taxon>Eumeta</taxon>
    </lineage>
</organism>
<dbReference type="EMBL" id="BGZK01008640">
    <property type="protein sequence ID" value="GBP09253.1"/>
    <property type="molecule type" value="Genomic_DNA"/>
</dbReference>
<dbReference type="OrthoDB" id="197735at2759"/>
<comment type="caution">
    <text evidence="2">The sequence shown here is derived from an EMBL/GenBank/DDBJ whole genome shotgun (WGS) entry which is preliminary data.</text>
</comment>
<sequence>MFIYSNNSLAKPKLNPSVAPLTLNNIKKAKREDSNLHEFNIDKIDSWMSMHEESSHGTTSTKAASNKHSTLEETFEKFTQETLEAMSALDAVENNEEEDGKVSEKSLDQSQDDSTYDEIVSVIKEIEEDKKKETRRSMPDTNRSEVEFVVEPDIAEDVPK</sequence>
<feature type="region of interest" description="Disordered" evidence="1">
    <location>
        <begin position="87"/>
        <end position="160"/>
    </location>
</feature>
<evidence type="ECO:0000256" key="1">
    <source>
        <dbReference type="SAM" id="MobiDB-lite"/>
    </source>
</evidence>
<name>A0A4C1T406_EUMVA</name>
<feature type="compositionally biased region" description="Acidic residues" evidence="1">
    <location>
        <begin position="148"/>
        <end position="160"/>
    </location>
</feature>
<dbReference type="AlphaFoldDB" id="A0A4C1T406"/>
<reference evidence="2 3" key="1">
    <citation type="journal article" date="2019" name="Commun. Biol.">
        <title>The bagworm genome reveals a unique fibroin gene that provides high tensile strength.</title>
        <authorList>
            <person name="Kono N."/>
            <person name="Nakamura H."/>
            <person name="Ohtoshi R."/>
            <person name="Tomita M."/>
            <person name="Numata K."/>
            <person name="Arakawa K."/>
        </authorList>
    </citation>
    <scope>NUCLEOTIDE SEQUENCE [LARGE SCALE GENOMIC DNA]</scope>
</reference>
<proteinExistence type="predicted"/>
<feature type="compositionally biased region" description="Basic and acidic residues" evidence="1">
    <location>
        <begin position="124"/>
        <end position="146"/>
    </location>
</feature>
<dbReference type="Proteomes" id="UP000299102">
    <property type="component" value="Unassembled WGS sequence"/>
</dbReference>
<protein>
    <submittedName>
        <fullName evidence="2">Centrosomal protein of 131 kDa</fullName>
    </submittedName>
</protein>
<evidence type="ECO:0000313" key="2">
    <source>
        <dbReference type="EMBL" id="GBP09253.1"/>
    </source>
</evidence>
<keyword evidence="3" id="KW-1185">Reference proteome</keyword>
<accession>A0A4C1T406</accession>
<evidence type="ECO:0000313" key="3">
    <source>
        <dbReference type="Proteomes" id="UP000299102"/>
    </source>
</evidence>